<reference evidence="1" key="1">
    <citation type="submission" date="2022-04" db="EMBL/GenBank/DDBJ databases">
        <title>Carnegiea gigantea Genome sequencing and assembly v2.</title>
        <authorList>
            <person name="Copetti D."/>
            <person name="Sanderson M.J."/>
            <person name="Burquez A."/>
            <person name="Wojciechowski M.F."/>
        </authorList>
    </citation>
    <scope>NUCLEOTIDE SEQUENCE</scope>
    <source>
        <strain evidence="1">SGP5-SGP5p</strain>
        <tissue evidence="1">Aerial part</tissue>
    </source>
</reference>
<organism evidence="1 2">
    <name type="scientific">Carnegiea gigantea</name>
    <dbReference type="NCBI Taxonomy" id="171969"/>
    <lineage>
        <taxon>Eukaryota</taxon>
        <taxon>Viridiplantae</taxon>
        <taxon>Streptophyta</taxon>
        <taxon>Embryophyta</taxon>
        <taxon>Tracheophyta</taxon>
        <taxon>Spermatophyta</taxon>
        <taxon>Magnoliopsida</taxon>
        <taxon>eudicotyledons</taxon>
        <taxon>Gunneridae</taxon>
        <taxon>Pentapetalae</taxon>
        <taxon>Caryophyllales</taxon>
        <taxon>Cactineae</taxon>
        <taxon>Cactaceae</taxon>
        <taxon>Cactoideae</taxon>
        <taxon>Echinocereeae</taxon>
        <taxon>Carnegiea</taxon>
    </lineage>
</organism>
<sequence length="730" mass="82673">MKGNKSNQELCCSIEHTQRSSITNLFGVFLWFSPPDIINAKKVKFKEAETEENHPSSHRFDAYSAPCEVIEAPQCSNDPKTSEYAFFKKLKENVGCTSRPNPVDREGISSKSLRPSKYLGELGSWKYNDVKKSKTGDISSFPSPKEAALGGSATNNEVVKDQEWFKSSVLIKTPTAIDLDSFLASNTNASAKPETQCRDQDVFSFKRLKLKQQTVKTLFPVTDELPKEYFARCDVVSLLLRRLLPENCENTQSESLNLRQEEIEDKFQLSCLPDSNIQFEENWGTSRKLLKTEDGYFLHNDDSPGWCLKFRGRHPYCETVEDIDHSAIRHVDRVLLGYARNNGGSSSNDIDPGSWSNTLGDGNRSMWRNEGYDYPTEERNMLKWRDDDYDYSTPSNTDPNIIKHDVCGQFSQNDVGSSHSCKFRDEAPSYGDPDGDCGSIMKDINTEGRSLKYKCDVANSSMLCSDRWCDSAFHGSFERFGFSQSGDLKDYAEPSNSDDFKSRREPCPLLLRWGTHELDMQESSRTNMELDLYASCSTDSEDHLLALESNTSAVVYSSSFPCSYKLQDRIIHRCAPLPLLYGPAQLNLGDDGFLKNIVRGSQLFLLPQNQLPFTENVVFDWNRSSTEPLLLPQISDSDMGLKSNLLTGFSDKQDGISTDDVLQLLQQENPSSKLLLENEKTSRLEDWSSMNVHIPAPQEVSSCLQRHQVRWMDPESETYNDDSDTMANYL</sequence>
<dbReference type="Proteomes" id="UP001153076">
    <property type="component" value="Unassembled WGS sequence"/>
</dbReference>
<gene>
    <name evidence="1" type="ORF">Cgig2_030034</name>
</gene>
<keyword evidence="2" id="KW-1185">Reference proteome</keyword>
<evidence type="ECO:0000313" key="1">
    <source>
        <dbReference type="EMBL" id="KAJ8435279.1"/>
    </source>
</evidence>
<protein>
    <submittedName>
        <fullName evidence="1">Uncharacterized protein</fullName>
    </submittedName>
</protein>
<evidence type="ECO:0000313" key="2">
    <source>
        <dbReference type="Proteomes" id="UP001153076"/>
    </source>
</evidence>
<name>A0A9Q1K2F0_9CARY</name>
<comment type="caution">
    <text evidence="1">The sequence shown here is derived from an EMBL/GenBank/DDBJ whole genome shotgun (WGS) entry which is preliminary data.</text>
</comment>
<dbReference type="AlphaFoldDB" id="A0A9Q1K2F0"/>
<accession>A0A9Q1K2F0</accession>
<dbReference type="OrthoDB" id="1938423at2759"/>
<dbReference type="EMBL" id="JAKOGI010000423">
    <property type="protein sequence ID" value="KAJ8435279.1"/>
    <property type="molecule type" value="Genomic_DNA"/>
</dbReference>
<proteinExistence type="predicted"/>